<dbReference type="Proteomes" id="UP000193136">
    <property type="component" value="Unassembled WGS sequence"/>
</dbReference>
<comment type="caution">
    <text evidence="2">The sequence shown here is derived from an EMBL/GenBank/DDBJ whole genome shotgun (WGS) entry which is preliminary data.</text>
</comment>
<evidence type="ECO:0000313" key="3">
    <source>
        <dbReference type="Proteomes" id="UP000193136"/>
    </source>
</evidence>
<organism evidence="2 3">
    <name type="scientific">Geothermobacter hydrogeniphilus</name>
    <dbReference type="NCBI Taxonomy" id="1969733"/>
    <lineage>
        <taxon>Bacteria</taxon>
        <taxon>Pseudomonadati</taxon>
        <taxon>Thermodesulfobacteriota</taxon>
        <taxon>Desulfuromonadia</taxon>
        <taxon>Desulfuromonadales</taxon>
        <taxon>Geothermobacteraceae</taxon>
        <taxon>Geothermobacter</taxon>
    </lineage>
</organism>
<reference evidence="2 3" key="1">
    <citation type="submission" date="2017-03" db="EMBL/GenBank/DDBJ databases">
        <title>Genome sequence of Geothermobacter sp. EPR-M, Deep-Sea Iron Reducer.</title>
        <authorList>
            <person name="Tully B."/>
            <person name="Savalia P."/>
            <person name="Abuyen K."/>
            <person name="Baughan C."/>
            <person name="Romero E."/>
            <person name="Ronkowski C."/>
            <person name="Torres B."/>
            <person name="Tremblay J."/>
            <person name="Trujillo A."/>
            <person name="Tyler M."/>
            <person name="Perez-Rodriguez I."/>
            <person name="Amend J."/>
        </authorList>
    </citation>
    <scope>NUCLEOTIDE SEQUENCE [LARGE SCALE GENOMIC DNA]</scope>
    <source>
        <strain evidence="2 3">EPR-M</strain>
    </source>
</reference>
<dbReference type="AlphaFoldDB" id="A0A1X0Y802"/>
<evidence type="ECO:0000313" key="2">
    <source>
        <dbReference type="EMBL" id="ORJ61341.1"/>
    </source>
</evidence>
<evidence type="ECO:0000259" key="1">
    <source>
        <dbReference type="Pfam" id="PF24720"/>
    </source>
</evidence>
<name>A0A1X0Y802_9BACT</name>
<gene>
    <name evidence="2" type="ORF">B5V00_06830</name>
</gene>
<dbReference type="EMBL" id="NAAD01000006">
    <property type="protein sequence ID" value="ORJ61341.1"/>
    <property type="molecule type" value="Genomic_DNA"/>
</dbReference>
<dbReference type="Pfam" id="PF24720">
    <property type="entry name" value="DUF7673"/>
    <property type="match status" value="1"/>
</dbReference>
<sequence length="111" mass="12472">MKISVEEYAGAVEKLVPIALQDTSGSRAAAQVLLSAYNGSEWQLDVTDLCVLDHEHYHAALAVIRGRVELLIEPHKLIHDGDSIFHRIWDLWEYLHVGNRAMHAGSAHCKY</sequence>
<dbReference type="InterPro" id="IPR056090">
    <property type="entry name" value="DUF7673"/>
</dbReference>
<keyword evidence="3" id="KW-1185">Reference proteome</keyword>
<proteinExistence type="predicted"/>
<feature type="domain" description="DUF7673" evidence="1">
    <location>
        <begin position="10"/>
        <end position="93"/>
    </location>
</feature>
<protein>
    <recommendedName>
        <fullName evidence="1">DUF7673 domain-containing protein</fullName>
    </recommendedName>
</protein>
<dbReference type="STRING" id="1969733.B5V00_06830"/>
<accession>A0A1X0Y802</accession>
<dbReference type="OrthoDB" id="5518732at2"/>
<dbReference type="RefSeq" id="WP_085010020.1">
    <property type="nucleotide sequence ID" value="NZ_NAAD01000006.1"/>
</dbReference>